<feature type="compositionally biased region" description="Polar residues" evidence="1">
    <location>
        <begin position="240"/>
        <end position="259"/>
    </location>
</feature>
<dbReference type="NCBIfam" id="TIGR03661">
    <property type="entry name" value="T1SS_VCA0849"/>
    <property type="match status" value="1"/>
</dbReference>
<gene>
    <name evidence="3" type="ORF">C8D77_101808</name>
</gene>
<organism evidence="3 4">
    <name type="scientific">Rhizobium loti</name>
    <name type="common">Mesorhizobium loti</name>
    <dbReference type="NCBI Taxonomy" id="381"/>
    <lineage>
        <taxon>Bacteria</taxon>
        <taxon>Pseudomonadati</taxon>
        <taxon>Pseudomonadota</taxon>
        <taxon>Alphaproteobacteria</taxon>
        <taxon>Hyphomicrobiales</taxon>
        <taxon>Phyllobacteriaceae</taxon>
        <taxon>Mesorhizobium</taxon>
    </lineage>
</organism>
<evidence type="ECO:0000313" key="3">
    <source>
        <dbReference type="EMBL" id="PWJ94125.1"/>
    </source>
</evidence>
<dbReference type="GeneID" id="61050151"/>
<protein>
    <submittedName>
        <fullName evidence="3">Putative secreted protein (Type I secretion substrate)</fullName>
    </submittedName>
</protein>
<evidence type="ECO:0000256" key="1">
    <source>
        <dbReference type="SAM" id="MobiDB-lite"/>
    </source>
</evidence>
<name>A0A8E2WH31_RHILI</name>
<dbReference type="Pfam" id="PF19116">
    <property type="entry name" value="DUF5801"/>
    <property type="match status" value="2"/>
</dbReference>
<dbReference type="PRINTS" id="PR00313">
    <property type="entry name" value="CABNDNGRPT"/>
</dbReference>
<evidence type="ECO:0000259" key="2">
    <source>
        <dbReference type="Pfam" id="PF19116"/>
    </source>
</evidence>
<dbReference type="Gene3D" id="2.60.40.3440">
    <property type="match status" value="1"/>
</dbReference>
<feature type="compositionally biased region" description="Low complexity" evidence="1">
    <location>
        <begin position="60"/>
        <end position="75"/>
    </location>
</feature>
<accession>A0A8E2WH31</accession>
<dbReference type="EMBL" id="QGGH01000001">
    <property type="protein sequence ID" value="PWJ94125.1"/>
    <property type="molecule type" value="Genomic_DNA"/>
</dbReference>
<dbReference type="Gene3D" id="2.150.10.10">
    <property type="entry name" value="Serralysin-like metalloprotease, C-terminal"/>
    <property type="match status" value="2"/>
</dbReference>
<reference evidence="3 4" key="1">
    <citation type="submission" date="2018-05" db="EMBL/GenBank/DDBJ databases">
        <title>Genomic Encyclopedia of Type Strains, Phase IV (KMG-IV): sequencing the most valuable type-strain genomes for metagenomic binning, comparative biology and taxonomic classification.</title>
        <authorList>
            <person name="Goeker M."/>
        </authorList>
    </citation>
    <scope>NUCLEOTIDE SEQUENCE [LARGE SCALE GENOMIC DNA]</scope>
    <source>
        <strain evidence="3 4">DSM 2626</strain>
    </source>
</reference>
<feature type="domain" description="DUF5801" evidence="2">
    <location>
        <begin position="881"/>
        <end position="1026"/>
    </location>
</feature>
<evidence type="ECO:0000313" key="4">
    <source>
        <dbReference type="Proteomes" id="UP000245631"/>
    </source>
</evidence>
<feature type="region of interest" description="Disordered" evidence="1">
    <location>
        <begin position="226"/>
        <end position="259"/>
    </location>
</feature>
<feature type="domain" description="DUF5801" evidence="2">
    <location>
        <begin position="1046"/>
        <end position="1198"/>
    </location>
</feature>
<dbReference type="InterPro" id="IPR001343">
    <property type="entry name" value="Hemolysn_Ca-bd"/>
</dbReference>
<dbReference type="RefSeq" id="WP_109659516.1">
    <property type="nucleotide sequence ID" value="NZ_QGGH01000001.1"/>
</dbReference>
<dbReference type="Pfam" id="PF00353">
    <property type="entry name" value="HemolysinCabind"/>
    <property type="match status" value="2"/>
</dbReference>
<dbReference type="InterPro" id="IPR011049">
    <property type="entry name" value="Serralysin-like_metalloprot_C"/>
</dbReference>
<dbReference type="InterPro" id="IPR018511">
    <property type="entry name" value="Hemolysin-typ_Ca-bd_CS"/>
</dbReference>
<dbReference type="InterPro" id="IPR043824">
    <property type="entry name" value="DUF5801"/>
</dbReference>
<dbReference type="GO" id="GO:0005509">
    <property type="term" value="F:calcium ion binding"/>
    <property type="evidence" value="ECO:0007669"/>
    <property type="project" value="InterPro"/>
</dbReference>
<dbReference type="Proteomes" id="UP000245631">
    <property type="component" value="Unassembled WGS sequence"/>
</dbReference>
<comment type="caution">
    <text evidence="3">The sequence shown here is derived from an EMBL/GenBank/DDBJ whole genome shotgun (WGS) entry which is preliminary data.</text>
</comment>
<dbReference type="SUPFAM" id="SSF51120">
    <property type="entry name" value="beta-Roll"/>
    <property type="match status" value="1"/>
</dbReference>
<dbReference type="InterPro" id="IPR019960">
    <property type="entry name" value="T1SS_VCA0849"/>
</dbReference>
<feature type="region of interest" description="Disordered" evidence="1">
    <location>
        <begin position="1"/>
        <end position="75"/>
    </location>
</feature>
<dbReference type="Pfam" id="PF17963">
    <property type="entry name" value="Big_9"/>
    <property type="match status" value="1"/>
</dbReference>
<sequence length="1786" mass="179017">MTTNIELDSFSGSLNEHSASNEHGDQTSPAEIRVAQANSTQQPAAASEPVPVDVGGGASAKPEAPAEAKAPPAAAPHEYVADASHVVRLPANVSIDNIKVDGHNLVLEQADGSVIVIKDGALNVPTFIIGDVEVPRVALLAALEASHVDVAFGADGSMSAGPGGSNSSAGGDFSVPPGGIGDGFDLSALLPPTALQFGLLDHRELFPSIVDRPVSVTATSLLAPSEAASETGLDGGGAQSPGSDAPSHSETSGNGTISITAPDGIGSIVINGVTVTGVGQEIPGQFGFLTIVSYNPSTGAIEYNYTVTESVTHPNPTNGFDPTDTVPDNFSITVTDVDGDTASTTFAVAIVDDVPTAHNDSGTQASENAAVTVNVFANDVPGADGVAITDPTKVSYVANSLSGAGTLTYHNDGTFTYAPVAGEEGTVTFQYQIIDGDGDSSIATVTINLLKDSTPTIDVTPEGGTPSVDATAVVDERGLPAGTGELADPALNSDHSETTVGTFNISTGGDTLQKLEVMDKNSTLVDVTSGGTVQGVNGVLTVTLSGGVYSYSYTLSNNVANANPNQIGAADQATGENFAVKVTDSDNDTANASLTVKVNDDGPTAATESSQNVAEGATVTGTLDFVAGADGATVTHIGATALVFGGDGYSQPIDIGDGLIKVTVDGHYSFTADNPVIGAGAASATYTVTDGDGDTATAGISFAVTDANVPTTGTAAATVDDDGLAGGNPASTTGDIDANLGEVPFSASEATYNGTLGGSVGGDGAGANGFSFATLNGSVGTVGQESVTYSWDAGNNTLTATGPRGDLFTVHVTDPATGAYTVTLLENVLQAQGPNDENNATVNLGYVITDADGSTAPGTLTITFNDDAPTVTLADVKVPTLSVDESFIPVIGSVGVGGGNVSTGDFGTHFTVTPGADGQSGSTAYSLTITNPDTGLIDSKTGLAVVLVLNGSTVEAHAGAGGPLVFTIAVDATGHVTMTELRGVHEGSGETPDGSEGITLSAGLVSLTATVTDNDSDKATASIDLGPQITIHDDGPLVTAPGASASLTVDETDLTANATASFAAAFMLNFGADGPLDADHNGVADAGAVTYALNISASGADSGLVDTASGNHVFLFLVGGQVVGREGTSAGAAVGGPIVFTVSVSGSNVTLDQVRAVMHADPNNPDDNTTLSTANLVTLTATATDGDGDKASQSLNIGTSLNFHDDAPSVISPETAVLVNVAGSIATFDLDGDANIDNNVGADQLGSISFANIINGQLATGIINGSSVNLTSAGQSIQLFLVDHDSNPATPLQLQGWIGGQGTGTEIFQITLQPDGSLPSSADHYQVQVFAAIGATQQTHIDNFSTLGSNTQQFKALDVAGTTHDVLFSGYERLANGTSNATSGSSVSASTTGIGVANNSMNDGDNLRIDFVNDLTASGGNNNTYNYSTHYDVNSFQFAIVQVNGSPPADSIETWVRIYNAADDNPNSTSAADSAALANDPQLSTITDIKVNGVSVNLASLTTDGHGGYLVTGLDLHDTVLVTASGTGYDRIEIENAIATAPSSLNGESFDIGAFAFVTTVTNVPSVELNFDVALKDADGDTSTSPLVVDLLSSGSATTDHSSSGSLVNETAGAGVDNIIGSNFGDSLTGNGSANVLAGLDGNDTLNGLGGNDLLIGGSGDDTLNGGAGNDILFGGAGHDTMTGGTGADTFKLDNLDLNIKDLIIDYNKGEGDQIDLTALFDKAAGTIDDYVHYDTSTKTLSVDTDGSGNAANFVAVADLQNGPTTAGAITILYDDTAHVQHTVTI</sequence>
<feature type="compositionally biased region" description="Polar residues" evidence="1">
    <location>
        <begin position="1"/>
        <end position="18"/>
    </location>
</feature>
<dbReference type="PROSITE" id="PS00330">
    <property type="entry name" value="HEMOLYSIN_CALCIUM"/>
    <property type="match status" value="2"/>
</dbReference>
<proteinExistence type="predicted"/>